<keyword evidence="3" id="KW-0677">Repeat</keyword>
<feature type="compositionally biased region" description="Basic and acidic residues" evidence="7">
    <location>
        <begin position="398"/>
        <end position="408"/>
    </location>
</feature>
<dbReference type="Proteomes" id="UP001318040">
    <property type="component" value="Chromosome 22"/>
</dbReference>
<dbReference type="InterPro" id="IPR012677">
    <property type="entry name" value="Nucleotide-bd_a/b_plait_sf"/>
</dbReference>
<dbReference type="InterPro" id="IPR034147">
    <property type="entry name" value="RBM40_RRM1"/>
</dbReference>
<evidence type="ECO:0000256" key="2">
    <source>
        <dbReference type="ARBA" id="ARBA00020364"/>
    </source>
</evidence>
<proteinExistence type="predicted"/>
<dbReference type="GO" id="GO:0000398">
    <property type="term" value="P:mRNA splicing, via spliceosome"/>
    <property type="evidence" value="ECO:0007669"/>
    <property type="project" value="TreeGrafter"/>
</dbReference>
<dbReference type="PANTHER" id="PTHR16105">
    <property type="entry name" value="RNA-BINDING REGION-CONTAINING PROTEIN 3"/>
    <property type="match status" value="1"/>
</dbReference>
<dbReference type="CTD" id="55599"/>
<dbReference type="InterPro" id="IPR045164">
    <property type="entry name" value="RBM41/RNPC3"/>
</dbReference>
<reference evidence="10" key="1">
    <citation type="submission" date="2025-08" db="UniProtKB">
        <authorList>
            <consortium name="RefSeq"/>
        </authorList>
    </citation>
    <scope>IDENTIFICATION</scope>
    <source>
        <tissue evidence="10">Sperm</tissue>
    </source>
</reference>
<dbReference type="Gene3D" id="3.30.70.330">
    <property type="match status" value="2"/>
</dbReference>
<accession>A0AAJ7TD64</accession>
<feature type="compositionally biased region" description="Basic residues" evidence="7">
    <location>
        <begin position="265"/>
        <end position="278"/>
    </location>
</feature>
<feature type="region of interest" description="Disordered" evidence="7">
    <location>
        <begin position="191"/>
        <end position="298"/>
    </location>
</feature>
<feature type="compositionally biased region" description="Pro residues" evidence="7">
    <location>
        <begin position="191"/>
        <end position="207"/>
    </location>
</feature>
<dbReference type="SUPFAM" id="SSF54928">
    <property type="entry name" value="RNA-binding domain, RBD"/>
    <property type="match status" value="2"/>
</dbReference>
<dbReference type="Gene3D" id="6.10.250.610">
    <property type="match status" value="1"/>
</dbReference>
<feature type="domain" description="RRM" evidence="8">
    <location>
        <begin position="6"/>
        <end position="81"/>
    </location>
</feature>
<gene>
    <name evidence="10" type="primary">RNPC3</name>
</gene>
<evidence type="ECO:0000313" key="9">
    <source>
        <dbReference type="Proteomes" id="UP001318040"/>
    </source>
</evidence>
<dbReference type="PANTHER" id="PTHR16105:SF0">
    <property type="entry name" value="RNA-BINDING REGION-CONTAINING PROTEIN 3"/>
    <property type="match status" value="1"/>
</dbReference>
<keyword evidence="5" id="KW-0539">Nucleus</keyword>
<feature type="region of interest" description="Disordered" evidence="7">
    <location>
        <begin position="85"/>
        <end position="110"/>
    </location>
</feature>
<protein>
    <recommendedName>
        <fullName evidence="2">RNA-binding region-containing protein 3</fullName>
    </recommendedName>
</protein>
<feature type="compositionally biased region" description="Acidic residues" evidence="7">
    <location>
        <begin position="223"/>
        <end position="245"/>
    </location>
</feature>
<dbReference type="Pfam" id="PF00076">
    <property type="entry name" value="RRM_1"/>
    <property type="match status" value="2"/>
</dbReference>
<evidence type="ECO:0000259" key="8">
    <source>
        <dbReference type="PROSITE" id="PS50102"/>
    </source>
</evidence>
<sequence>MARDRRTLLVRRLPRALPADEGRQLLRHFGASDVRIMGPAGKMRNAAFATFPSEAAAAKALRRLHQLEVLGSVLAVEFARGQDAASAREPLPSAPGRDKSTVGSHAESAPVLSKTSQLDAIAPKLGVTYPANPLLRYRYPPPTTNILANICHALSSSPRFYTQVLHLMNKMNLPAPFGHVTSPPPLVADFAPVPPAALPQLPPLPPEEPPRDAERFPPAPPEPEPEEVEMEVSSDEESEYESEEDEHARRLKTMTDTAPALPKRPLGKKKISKRKRPKLKDLLVAPKAPVPGSQPALTPAQVFEQPALAVSRKIAISLPSRPPAHTAPHPASLVDPLGEREGKEEREGMEDVGMGAGEEGQGGGGFGKMFPAPACPSPNRTDDEGEEEEEEQPSQFISRKELSSGRVSREEMAKSSVFKNYSAGEPTCRLYVKNLSRQVSEQDLKHIFGRYVDFSSDVEKNMFDVRLMREGRMKGQAFVGLPSEREAQKALRDAHGYVLHGRPLVIQYARSARPKEELKVGKKKSSLDAATSNHPG</sequence>
<organism evidence="9 10">
    <name type="scientific">Petromyzon marinus</name>
    <name type="common">Sea lamprey</name>
    <dbReference type="NCBI Taxonomy" id="7757"/>
    <lineage>
        <taxon>Eukaryota</taxon>
        <taxon>Metazoa</taxon>
        <taxon>Chordata</taxon>
        <taxon>Craniata</taxon>
        <taxon>Vertebrata</taxon>
        <taxon>Cyclostomata</taxon>
        <taxon>Hyperoartia</taxon>
        <taxon>Petromyzontiformes</taxon>
        <taxon>Petromyzontidae</taxon>
        <taxon>Petromyzon</taxon>
    </lineage>
</organism>
<dbReference type="CDD" id="cd12238">
    <property type="entry name" value="RRM1_RBM40_like"/>
    <property type="match status" value="1"/>
</dbReference>
<dbReference type="SMART" id="SM00360">
    <property type="entry name" value="RRM"/>
    <property type="match status" value="2"/>
</dbReference>
<dbReference type="GO" id="GO:0097157">
    <property type="term" value="F:pre-mRNA intronic binding"/>
    <property type="evidence" value="ECO:0007669"/>
    <property type="project" value="TreeGrafter"/>
</dbReference>
<dbReference type="KEGG" id="pmrn:116944804"/>
<feature type="region of interest" description="Disordered" evidence="7">
    <location>
        <begin position="512"/>
        <end position="536"/>
    </location>
</feature>
<keyword evidence="9" id="KW-1185">Reference proteome</keyword>
<feature type="compositionally biased region" description="Gly residues" evidence="7">
    <location>
        <begin position="354"/>
        <end position="367"/>
    </location>
</feature>
<dbReference type="RefSeq" id="XP_032814427.1">
    <property type="nucleotide sequence ID" value="XM_032958536.1"/>
</dbReference>
<dbReference type="GeneID" id="116944804"/>
<feature type="compositionally biased region" description="Acidic residues" evidence="7">
    <location>
        <begin position="383"/>
        <end position="392"/>
    </location>
</feature>
<dbReference type="CDD" id="cd12239">
    <property type="entry name" value="RRM2_RBM40_like"/>
    <property type="match status" value="1"/>
</dbReference>
<evidence type="ECO:0000256" key="7">
    <source>
        <dbReference type="SAM" id="MobiDB-lite"/>
    </source>
</evidence>
<dbReference type="PROSITE" id="PS50102">
    <property type="entry name" value="RRM"/>
    <property type="match status" value="2"/>
</dbReference>
<evidence type="ECO:0000256" key="5">
    <source>
        <dbReference type="ARBA" id="ARBA00023242"/>
    </source>
</evidence>
<evidence type="ECO:0000313" key="10">
    <source>
        <dbReference type="RefSeq" id="XP_032814427.1"/>
    </source>
</evidence>
<evidence type="ECO:0000256" key="6">
    <source>
        <dbReference type="PROSITE-ProRule" id="PRU00176"/>
    </source>
</evidence>
<evidence type="ECO:0000256" key="1">
    <source>
        <dbReference type="ARBA" id="ARBA00004123"/>
    </source>
</evidence>
<keyword evidence="4 6" id="KW-0694">RNA-binding</keyword>
<dbReference type="GO" id="GO:0030626">
    <property type="term" value="F:U12 snRNA binding"/>
    <property type="evidence" value="ECO:0007669"/>
    <property type="project" value="TreeGrafter"/>
</dbReference>
<dbReference type="AlphaFoldDB" id="A0AAJ7TD64"/>
<evidence type="ECO:0000256" key="3">
    <source>
        <dbReference type="ARBA" id="ARBA00022737"/>
    </source>
</evidence>
<evidence type="ECO:0000256" key="4">
    <source>
        <dbReference type="ARBA" id="ARBA00022884"/>
    </source>
</evidence>
<feature type="domain" description="RRM" evidence="8">
    <location>
        <begin position="428"/>
        <end position="511"/>
    </location>
</feature>
<comment type="subcellular location">
    <subcellularLocation>
        <location evidence="1">Nucleus</location>
    </subcellularLocation>
</comment>
<name>A0AAJ7TD64_PETMA</name>
<dbReference type="InterPro" id="IPR000504">
    <property type="entry name" value="RRM_dom"/>
</dbReference>
<dbReference type="GO" id="GO:0005689">
    <property type="term" value="C:U12-type spliceosomal complex"/>
    <property type="evidence" value="ECO:0007669"/>
    <property type="project" value="TreeGrafter"/>
</dbReference>
<feature type="region of interest" description="Disordered" evidence="7">
    <location>
        <begin position="319"/>
        <end position="408"/>
    </location>
</feature>
<dbReference type="FunFam" id="3.30.70.330:FF:000207">
    <property type="entry name" value="RNA-binding region (RNP1, RRM)-containing 3"/>
    <property type="match status" value="1"/>
</dbReference>
<dbReference type="InterPro" id="IPR035979">
    <property type="entry name" value="RBD_domain_sf"/>
</dbReference>
<feature type="compositionally biased region" description="Basic and acidic residues" evidence="7">
    <location>
        <begin position="337"/>
        <end position="346"/>
    </location>
</feature>